<name>A0A819YMZ0_9BILA</name>
<gene>
    <name evidence="3" type="ORF">OVN521_LOCUS24146</name>
    <name evidence="2" type="ORF">WKI299_LOCUS32487</name>
</gene>
<evidence type="ECO:0000313" key="4">
    <source>
        <dbReference type="Proteomes" id="UP000663866"/>
    </source>
</evidence>
<sequence length="138" mass="15543">MMRSGTGSNNPEEDDICGNCQTPHGNRARRPEGIQLVGMGSDGREYIVATERHQLDQNARRGSGRGAAQCMTYSDAETQEVSIVHDPRYEKIVPRDQRQVSYPWRYTSSSNAKSLHSIEDAERYIIALAEIWKIRSSS</sequence>
<proteinExistence type="predicted"/>
<dbReference type="Proteomes" id="UP000663866">
    <property type="component" value="Unassembled WGS sequence"/>
</dbReference>
<dbReference type="EMBL" id="CAJOBG010005668">
    <property type="protein sequence ID" value="CAF4161180.1"/>
    <property type="molecule type" value="Genomic_DNA"/>
</dbReference>
<dbReference type="EMBL" id="CAJNRF010015001">
    <property type="protein sequence ID" value="CAF2163847.1"/>
    <property type="molecule type" value="Genomic_DNA"/>
</dbReference>
<comment type="caution">
    <text evidence="3">The sequence shown here is derived from an EMBL/GenBank/DDBJ whole genome shotgun (WGS) entry which is preliminary data.</text>
</comment>
<dbReference type="Proteomes" id="UP000663856">
    <property type="component" value="Unassembled WGS sequence"/>
</dbReference>
<protein>
    <submittedName>
        <fullName evidence="3">Uncharacterized protein</fullName>
    </submittedName>
</protein>
<accession>A0A819YMZ0</accession>
<organism evidence="3 4">
    <name type="scientific">Rotaria magnacalcarata</name>
    <dbReference type="NCBI Taxonomy" id="392030"/>
    <lineage>
        <taxon>Eukaryota</taxon>
        <taxon>Metazoa</taxon>
        <taxon>Spiralia</taxon>
        <taxon>Gnathifera</taxon>
        <taxon>Rotifera</taxon>
        <taxon>Eurotatoria</taxon>
        <taxon>Bdelloidea</taxon>
        <taxon>Philodinida</taxon>
        <taxon>Philodinidae</taxon>
        <taxon>Rotaria</taxon>
    </lineage>
</organism>
<feature type="non-terminal residue" evidence="3">
    <location>
        <position position="138"/>
    </location>
</feature>
<feature type="region of interest" description="Disordered" evidence="1">
    <location>
        <begin position="1"/>
        <end position="32"/>
    </location>
</feature>
<evidence type="ECO:0000313" key="3">
    <source>
        <dbReference type="EMBL" id="CAF4161180.1"/>
    </source>
</evidence>
<feature type="compositionally biased region" description="Polar residues" evidence="1">
    <location>
        <begin position="1"/>
        <end position="10"/>
    </location>
</feature>
<evidence type="ECO:0000313" key="2">
    <source>
        <dbReference type="EMBL" id="CAF2163847.1"/>
    </source>
</evidence>
<evidence type="ECO:0000256" key="1">
    <source>
        <dbReference type="SAM" id="MobiDB-lite"/>
    </source>
</evidence>
<reference evidence="3" key="1">
    <citation type="submission" date="2021-02" db="EMBL/GenBank/DDBJ databases">
        <authorList>
            <person name="Nowell W R."/>
        </authorList>
    </citation>
    <scope>NUCLEOTIDE SEQUENCE</scope>
</reference>
<dbReference type="AlphaFoldDB" id="A0A819YMZ0"/>
<keyword evidence="4" id="KW-1185">Reference proteome</keyword>